<sequence>MEEVRYESNPFLENMIIPLGRKTVKLSPLGRDDNVLVNQLTGEVCGTHVATYKKVDSQFCEVIY</sequence>
<dbReference type="AlphaFoldDB" id="A0A193QNY4"/>
<evidence type="ECO:0000313" key="2">
    <source>
        <dbReference type="Proteomes" id="UP000245838"/>
    </source>
</evidence>
<accession>A0A193QNY4</accession>
<name>A0A193QNY4_SODGM</name>
<dbReference type="Proteomes" id="UP000245838">
    <property type="component" value="Plasmid psg3"/>
</dbReference>
<dbReference type="EMBL" id="LN854560">
    <property type="protein sequence ID" value="CRL46939.1"/>
    <property type="molecule type" value="Genomic_DNA"/>
</dbReference>
<gene>
    <name evidence="1" type="ORF">SGGMMB4_05911</name>
</gene>
<geneLocation type="plasmid" evidence="2">
    <name>psg3</name>
</geneLocation>
<evidence type="ECO:0000313" key="1">
    <source>
        <dbReference type="EMBL" id="CRL46939.1"/>
    </source>
</evidence>
<reference evidence="2" key="1">
    <citation type="submission" date="2015-05" db="EMBL/GenBank/DDBJ databases">
        <authorList>
            <person name="Goodhead I."/>
        </authorList>
    </citation>
    <scope>NUCLEOTIDE SEQUENCE [LARGE SCALE GENOMIC DNA]</scope>
    <source>
        <strain evidence="2">morsitans</strain>
        <plasmid evidence="2">psg3</plasmid>
    </source>
</reference>
<organism evidence="1 2">
    <name type="scientific">Sodalis glossinidius (strain morsitans)</name>
    <dbReference type="NCBI Taxonomy" id="343509"/>
    <lineage>
        <taxon>Bacteria</taxon>
        <taxon>Pseudomonadati</taxon>
        <taxon>Pseudomonadota</taxon>
        <taxon>Gammaproteobacteria</taxon>
        <taxon>Enterobacterales</taxon>
        <taxon>Bruguierivoracaceae</taxon>
        <taxon>Sodalis</taxon>
    </lineage>
</organism>
<proteinExistence type="predicted"/>
<protein>
    <submittedName>
        <fullName evidence="1">Uncharacterized protein</fullName>
    </submittedName>
</protein>